<evidence type="ECO:0000256" key="2">
    <source>
        <dbReference type="ARBA" id="ARBA00023125"/>
    </source>
</evidence>
<gene>
    <name evidence="6" type="ORF">INS88_00320</name>
</gene>
<proteinExistence type="predicted"/>
<feature type="domain" description="IclR-ED" evidence="5">
    <location>
        <begin position="71"/>
        <end position="256"/>
    </location>
</feature>
<feature type="domain" description="HTH iclR-type" evidence="4">
    <location>
        <begin position="7"/>
        <end position="70"/>
    </location>
</feature>
<dbReference type="PROSITE" id="PS51077">
    <property type="entry name" value="HTH_ICLR"/>
    <property type="match status" value="1"/>
</dbReference>
<keyword evidence="1" id="KW-0805">Transcription regulation</keyword>
<dbReference type="PANTHER" id="PTHR30136:SF24">
    <property type="entry name" value="HTH-TYPE TRANSCRIPTIONAL REPRESSOR ALLR"/>
    <property type="match status" value="1"/>
</dbReference>
<protein>
    <submittedName>
        <fullName evidence="6">IclR family transcriptional regulator</fullName>
    </submittedName>
</protein>
<dbReference type="Proteomes" id="UP000595053">
    <property type="component" value="Chromosome"/>
</dbReference>
<dbReference type="Gene3D" id="3.30.450.40">
    <property type="match status" value="1"/>
</dbReference>
<dbReference type="InterPro" id="IPR005471">
    <property type="entry name" value="Tscrpt_reg_IclR_N"/>
</dbReference>
<dbReference type="GO" id="GO:0003677">
    <property type="term" value="F:DNA binding"/>
    <property type="evidence" value="ECO:0007669"/>
    <property type="project" value="UniProtKB-KW"/>
</dbReference>
<dbReference type="Gene3D" id="1.10.10.10">
    <property type="entry name" value="Winged helix-like DNA-binding domain superfamily/Winged helix DNA-binding domain"/>
    <property type="match status" value="1"/>
</dbReference>
<name>A0A7M1QUI7_9ACTO</name>
<dbReference type="PANTHER" id="PTHR30136">
    <property type="entry name" value="HELIX-TURN-HELIX TRANSCRIPTIONAL REGULATOR, ICLR FAMILY"/>
    <property type="match status" value="1"/>
</dbReference>
<keyword evidence="7" id="KW-1185">Reference proteome</keyword>
<dbReference type="RefSeq" id="WP_197551219.1">
    <property type="nucleotide sequence ID" value="NZ_CP063213.1"/>
</dbReference>
<organism evidence="6 7">
    <name type="scientific">Trueperella pecoris</name>
    <dbReference type="NCBI Taxonomy" id="2733571"/>
    <lineage>
        <taxon>Bacteria</taxon>
        <taxon>Bacillati</taxon>
        <taxon>Actinomycetota</taxon>
        <taxon>Actinomycetes</taxon>
        <taxon>Actinomycetales</taxon>
        <taxon>Actinomycetaceae</taxon>
        <taxon>Trueperella</taxon>
    </lineage>
</organism>
<reference evidence="6 7" key="1">
    <citation type="submission" date="2020-10" db="EMBL/GenBank/DDBJ databases">
        <title>Trueperella pecoris sp. nov. isolated from bovine and porcine specimens.</title>
        <authorList>
            <person name="Schoenecker L."/>
            <person name="Schnydrig P."/>
            <person name="Brodard I."/>
            <person name="Thomann A."/>
            <person name="Hemphill A."/>
            <person name="Rodriguez-Campos S."/>
            <person name="Perreten V."/>
            <person name="Jores J."/>
            <person name="Kittl S."/>
        </authorList>
    </citation>
    <scope>NUCLEOTIDE SEQUENCE [LARGE SCALE GENOMIC DNA]</scope>
    <source>
        <strain evidence="6 7">15A0121</strain>
    </source>
</reference>
<evidence type="ECO:0000313" key="7">
    <source>
        <dbReference type="Proteomes" id="UP000595053"/>
    </source>
</evidence>
<dbReference type="Pfam" id="PF01614">
    <property type="entry name" value="IclR_C"/>
    <property type="match status" value="1"/>
</dbReference>
<evidence type="ECO:0000256" key="1">
    <source>
        <dbReference type="ARBA" id="ARBA00023015"/>
    </source>
</evidence>
<evidence type="ECO:0000259" key="4">
    <source>
        <dbReference type="PROSITE" id="PS51077"/>
    </source>
</evidence>
<dbReference type="PROSITE" id="PS51078">
    <property type="entry name" value="ICLR_ED"/>
    <property type="match status" value="1"/>
</dbReference>
<dbReference type="InterPro" id="IPR029016">
    <property type="entry name" value="GAF-like_dom_sf"/>
</dbReference>
<dbReference type="InterPro" id="IPR036388">
    <property type="entry name" value="WH-like_DNA-bd_sf"/>
</dbReference>
<keyword evidence="2" id="KW-0238">DNA-binding</keyword>
<sequence length="265" mass="29251">MSTPKPLASVSRALTLVEYLATRDPDGTPLGTIAADMGLNKATVYNTLATLREHNWVEQDNVTGYYRLGDGIAPIAAYRTSTRRTVDQLRPYLATIGRRFNELVHLGQLADTEVIYLDKVEPDRPIRVVSAVGKRATAVTTSLGRALIGSFADRDAQLAWYMDTPDMNLRTKADQREVRRRVIANFVNLDERGWTEEIEENEPGIACVGVPLLGPNGKNLAISVSAPAERMSPEYRADIARGIREELDKLPAGLHLRTRPAGSEL</sequence>
<dbReference type="SUPFAM" id="SSF55781">
    <property type="entry name" value="GAF domain-like"/>
    <property type="match status" value="1"/>
</dbReference>
<dbReference type="EMBL" id="CP063213">
    <property type="protein sequence ID" value="QOR45720.1"/>
    <property type="molecule type" value="Genomic_DNA"/>
</dbReference>
<dbReference type="InterPro" id="IPR036390">
    <property type="entry name" value="WH_DNA-bd_sf"/>
</dbReference>
<evidence type="ECO:0000313" key="6">
    <source>
        <dbReference type="EMBL" id="QOR45720.1"/>
    </source>
</evidence>
<dbReference type="GO" id="GO:0003700">
    <property type="term" value="F:DNA-binding transcription factor activity"/>
    <property type="evidence" value="ECO:0007669"/>
    <property type="project" value="TreeGrafter"/>
</dbReference>
<dbReference type="Pfam" id="PF09339">
    <property type="entry name" value="HTH_IclR"/>
    <property type="match status" value="1"/>
</dbReference>
<dbReference type="InterPro" id="IPR050707">
    <property type="entry name" value="HTH_MetabolicPath_Reg"/>
</dbReference>
<accession>A0A7M1QUI7</accession>
<dbReference type="AlphaFoldDB" id="A0A7M1QUI7"/>
<dbReference type="InterPro" id="IPR014757">
    <property type="entry name" value="Tscrpt_reg_IclR_C"/>
</dbReference>
<evidence type="ECO:0000256" key="3">
    <source>
        <dbReference type="ARBA" id="ARBA00023163"/>
    </source>
</evidence>
<dbReference type="GO" id="GO:0045892">
    <property type="term" value="P:negative regulation of DNA-templated transcription"/>
    <property type="evidence" value="ECO:0007669"/>
    <property type="project" value="TreeGrafter"/>
</dbReference>
<evidence type="ECO:0000259" key="5">
    <source>
        <dbReference type="PROSITE" id="PS51078"/>
    </source>
</evidence>
<dbReference type="SMART" id="SM00346">
    <property type="entry name" value="HTH_ICLR"/>
    <property type="match status" value="1"/>
</dbReference>
<dbReference type="SUPFAM" id="SSF46785">
    <property type="entry name" value="Winged helix' DNA-binding domain"/>
    <property type="match status" value="1"/>
</dbReference>
<keyword evidence="3" id="KW-0804">Transcription</keyword>